<protein>
    <recommendedName>
        <fullName evidence="2">Trimeric autotransporter adhesin YadA-like stalk domain-containing protein</fullName>
    </recommendedName>
</protein>
<evidence type="ECO:0000313" key="4">
    <source>
        <dbReference type="Proteomes" id="UP000318353"/>
    </source>
</evidence>
<organism evidence="3 4">
    <name type="scientific">Haemophilus haemolyticus</name>
    <dbReference type="NCBI Taxonomy" id="726"/>
    <lineage>
        <taxon>Bacteria</taxon>
        <taxon>Pseudomonadati</taxon>
        <taxon>Pseudomonadota</taxon>
        <taxon>Gammaproteobacteria</taxon>
        <taxon>Pasteurellales</taxon>
        <taxon>Pasteurellaceae</taxon>
        <taxon>Haemophilus</taxon>
    </lineage>
</organism>
<evidence type="ECO:0000313" key="3">
    <source>
        <dbReference type="EMBL" id="TPH05942.1"/>
    </source>
</evidence>
<accession>A0ABY2YU04</accession>
<dbReference type="EMBL" id="SDPH01000008">
    <property type="protein sequence ID" value="TPH05942.1"/>
    <property type="molecule type" value="Genomic_DNA"/>
</dbReference>
<feature type="domain" description="Trimeric autotransporter adhesin YadA-like stalk" evidence="2">
    <location>
        <begin position="60"/>
        <end position="83"/>
    </location>
</feature>
<evidence type="ECO:0000259" key="2">
    <source>
        <dbReference type="Pfam" id="PF05662"/>
    </source>
</evidence>
<evidence type="ECO:0000256" key="1">
    <source>
        <dbReference type="SAM" id="MobiDB-lite"/>
    </source>
</evidence>
<dbReference type="Pfam" id="PF05662">
    <property type="entry name" value="YadA_stalk"/>
    <property type="match status" value="1"/>
</dbReference>
<dbReference type="Gene3D" id="2.150.10.10">
    <property type="entry name" value="Serralysin-like metalloprotease, C-terminal"/>
    <property type="match status" value="1"/>
</dbReference>
<comment type="caution">
    <text evidence="3">The sequence shown here is derived from an EMBL/GenBank/DDBJ whole genome shotgun (WGS) entry which is preliminary data.</text>
</comment>
<name>A0ABY2YU04_HAEHA</name>
<dbReference type="InterPro" id="IPR011049">
    <property type="entry name" value="Serralysin-like_metalloprot_C"/>
</dbReference>
<proteinExistence type="predicted"/>
<reference evidence="3 4" key="1">
    <citation type="submission" date="2019-01" db="EMBL/GenBank/DDBJ databases">
        <title>Comparative genomic analysis identifies haemin-independent Haemophilus haemolyticus: a formal re-classification of Haemophilus intermedius.</title>
        <authorList>
            <person name="Harris T.M."/>
            <person name="Price E.P."/>
            <person name="Sarovich D.S."/>
            <person name="Norskov-Lauritsen N."/>
            <person name="Beissbarth J."/>
            <person name="Chang A.B."/>
            <person name="Smith-Vaughan H.C."/>
        </authorList>
    </citation>
    <scope>NUCLEOTIDE SEQUENCE [LARGE SCALE GENOMIC DNA]</scope>
    <source>
        <strain evidence="3 4">CCUG 15949</strain>
    </source>
</reference>
<feature type="region of interest" description="Disordered" evidence="1">
    <location>
        <begin position="225"/>
        <end position="251"/>
    </location>
</feature>
<dbReference type="Proteomes" id="UP000318353">
    <property type="component" value="Unassembled WGS sequence"/>
</dbReference>
<feature type="compositionally biased region" description="Basic and acidic residues" evidence="1">
    <location>
        <begin position="237"/>
        <end position="251"/>
    </location>
</feature>
<feature type="non-terminal residue" evidence="3">
    <location>
        <position position="1"/>
    </location>
</feature>
<sequence length="251" mass="26072">KLTLKAGKNLRVKRDGANFTFATDNDVTFNKVTSNEFVVNPNGKFTVGSGATINMGDNIIHGVATGVADTDAVNVAQLKATERHITPTRYTYNDTDKSVTLTYTDGTGKVVPNTEAKIDLSGLASKIKDYSFKTNATGSNLVGTGTDTKVESGKSVDFAASDNLTLKQDVKDGNVTYTYGLKNQVVVGEKGIPGKDGIDGSIGVNGKDGSAVAINGEDGSIGLNGKDGKNGLTIKGQDGKVGVDGKDGETR</sequence>
<dbReference type="SUPFAM" id="SSF101967">
    <property type="entry name" value="Adhesin YadA, collagen-binding domain"/>
    <property type="match status" value="1"/>
</dbReference>
<keyword evidence="4" id="KW-1185">Reference proteome</keyword>
<gene>
    <name evidence="3" type="ORF">EUX50_03270</name>
</gene>
<dbReference type="InterPro" id="IPR008635">
    <property type="entry name" value="Coiled_stalk_dom"/>
</dbReference>